<name>A0ABR2JT89_9EUKA</name>
<proteinExistence type="predicted"/>
<keyword evidence="1" id="KW-0175">Coiled coil</keyword>
<feature type="coiled-coil region" evidence="1">
    <location>
        <begin position="1699"/>
        <end position="1726"/>
    </location>
</feature>
<feature type="coiled-coil region" evidence="1">
    <location>
        <begin position="1887"/>
        <end position="1975"/>
    </location>
</feature>
<feature type="coiled-coil region" evidence="1">
    <location>
        <begin position="1771"/>
        <end position="1838"/>
    </location>
</feature>
<accession>A0ABR2JT89</accession>
<keyword evidence="3" id="KW-1185">Reference proteome</keyword>
<evidence type="ECO:0000256" key="1">
    <source>
        <dbReference type="SAM" id="Coils"/>
    </source>
</evidence>
<feature type="coiled-coil region" evidence="1">
    <location>
        <begin position="1550"/>
        <end position="1606"/>
    </location>
</feature>
<dbReference type="Proteomes" id="UP001470230">
    <property type="component" value="Unassembled WGS sequence"/>
</dbReference>
<dbReference type="EMBL" id="JAPFFF010000009">
    <property type="protein sequence ID" value="KAK8881964.1"/>
    <property type="molecule type" value="Genomic_DNA"/>
</dbReference>
<feature type="coiled-coil region" evidence="1">
    <location>
        <begin position="1239"/>
        <end position="1303"/>
    </location>
</feature>
<reference evidence="2 3" key="1">
    <citation type="submission" date="2024-04" db="EMBL/GenBank/DDBJ databases">
        <title>Tritrichomonas musculus Genome.</title>
        <authorList>
            <person name="Alves-Ferreira E."/>
            <person name="Grigg M."/>
            <person name="Lorenzi H."/>
            <person name="Galac M."/>
        </authorList>
    </citation>
    <scope>NUCLEOTIDE SEQUENCE [LARGE SCALE GENOMIC DNA]</scope>
    <source>
        <strain evidence="2 3">EAF2021</strain>
    </source>
</reference>
<feature type="coiled-coil region" evidence="1">
    <location>
        <begin position="478"/>
        <end position="534"/>
    </location>
</feature>
<dbReference type="SUPFAM" id="SSF47162">
    <property type="entry name" value="Apolipoprotein"/>
    <property type="match status" value="1"/>
</dbReference>
<sequence>MYGQTDPKSLRADIDKCLQQCDDTRQLFTTFQDSITQIVNNSKFIQQLNIVYDQLAKIEDSQKNFLTIGKYLKDHEEFFLSLEPELDESKAKIRKLHKKEKELFADQEILKTQISDHNTNLISIKSFIDDENTRQNQLKNIIMDEAKKESQDYTNAEFRRLNTKIDTEQQVKLDQLDNIHKAQLQGLTESFQNFVDQTNNSINNITIDHENAVKRIDALDESLGKTNDTVEAINNKQILDSGRIDDLSNNFNDMNEKINDINDKINDIYDKIRLIEANIQINKQESEQEDQNLYDEINNLKQRDNDQDLENQNAFNEIRDEINNLKSKDDEIDQRLTDEVNNLNNQIQQLDEKAADNLKQQADRLDERIDESNNNFDQFVEQDRITIENIHKREDEIEQNHEDLKESLDQKEANLSNAFTELSERFNNVKEYLSEKVRFCSNRNEEVYRKIITLQGDDKSRWKDVTMTDFGDILDNIKSKVDDTSNELKNNLDFAKEKMMKDIQIANEKTIKSVESLQNQLDNQRESIQQVLSEQIQNASEQFHQIMNEMNVDSIQTRQLLCQFFEVDSKVLSLALSQPAAAESSEDSDKGDDQNKEKKFSFITSLPVLLQKIDSVDERSQDSAKRLNEELNDLTNNILEELESYDILKSDIEKKRNDIETFKNMITTKVDEITSKTEEVKINEENINKDLLLIENKIEQANNRMDRSDDQLKNDLDNIRNQIELNDNSIKSIVNSKFETFNTSYKETIQELQQNTQDIHDRIDGMFGSSGMTFDKFVEEIRNVREETTRFFNSEEKTNQKIDQIKSDVDAYAQNASEINEQTINELNEVKSQLQSTIDNNAKTADEQLRASQNDLQRAIESVDKKIFDFIGSNNPKLKISDIFARIKEVDENSKNADIQLSNRIDELEKNATENFSKIATTCLKLNKNVEIRKSEIENLQKQTKNNFIEFDNRINSEKVQILNQVKQNQEETLYKLNEISNTFSDVRKSIANVSNKSQNLVTNLENKFNDILEKSRENILSSVESYFKPIDDNFNEIRKTISMIQGKDGNDIPSLINKISTFETSFQSQIDGIQEHHNQIRQDINDTINNTKTSINERIDQLILDSNSKVENMIKTAETQNNQNLQKIDKMNLNITTKLKQLDEKIINLDGDSGINLKTLYDAFNELNLSVHTEFTKAATEINKVKKKQERQPEELKEELTNDFKSIISSNKSENDQIFLKMNEILEIQKEYATLKAFQELEKKVADLEENQINEIIKSQEQITNEMTEYSLNLSKEVKNRLEKHQKKLTALKESVTRINGDAEISLGQCIEKISNIEKDLSIAKAQVTEIQKVATEEIRKAEDHFIIDFNSMNVQLEEMKQQMSTDNKKITEDVKENSRILKEHKLQTETYIKTLESNTKDQIAQYGQQISDKYSSFTAQINNKINKFDNDINITKSSFEKVNKNQIAFSRSTKDSLDSLRTYVDSQFDLSSKALQNLHIEMSNEVSKLLNENSTVFKNISKEVNERASQSISELRADFEKLRCGSKLSIPMIVDQIKSVSDFINSKEKENENKIKSFDDKINKVEQNSLTKTKQKSSKLKSVIKSLQEQTTNNKNQLDEAILNSQGSLREEMKSLEKRLTNSINGNKESVDDSIKKINENQKLSQTKADNQFSKIDVQFNEVDSRFLSLQEEEKNHFAEFFRKTLDKINDKNAKNLEQVNKSIQKVRLDVQEKLDEMSDLANKLQISFSDVQTKNDQISLQNRELSAMSKTDLAAILDQFKDSVQNKLNIMKKRVQEIDDSLEEVKSETRISFQTAESKIDTTNTKMDEMKNSVSKQLKSAVEEVNASVKKVNDDYSILIQNNDNQFKKFKEEVTLLIENTKIDLIKDTTQRNNVISAEFITIKTDLKSKTEGLEKDVNDLQEDLRTNIHPCIKKINARIDELTEELKESDQTTTKSITEIFAKFEDSYKLINNFEKTINDSENRMTDFTRTLKLDFIAARKDIDSISNNAVHDISEMKASVDAISRDVLDLKRIKHLNANYEDMNMRFEDALAGLHQFQKSIFNIAFPIHQNSVAVNGRPFNNTNTSPDKNMQELMKKGPLIPSKKDRFYIKGKKKNNMSSKGDDNELCVIDKDTEIGEILREAFKTHNYVVLIVPEKKKVYWNRGVNLLPNQVLEIQGERMSLIQMEGISDIGGMYDLSRVVIDGFGYLKLKNVKIQAQCNIPLPLYSSRTANSSNDEKYLSCLDLGALFVSRCWDASGPGSIVIDSCSFEIDVPIVNIGANSFCHVKICESGLTTRAKINSNENEEDDNNIVYPVTCDNGGYGQGYGSISIRNVNIASPKIKWLNSPFLIQPDISND</sequence>
<comment type="caution">
    <text evidence="2">The sequence shown here is derived from an EMBL/GenBank/DDBJ whole genome shotgun (WGS) entry which is preliminary data.</text>
</comment>
<dbReference type="PANTHER" id="PTHR19327">
    <property type="entry name" value="GOLGIN"/>
    <property type="match status" value="1"/>
</dbReference>
<evidence type="ECO:0000313" key="3">
    <source>
        <dbReference type="Proteomes" id="UP001470230"/>
    </source>
</evidence>
<protein>
    <recommendedName>
        <fullName evidence="4">Viral A-type inclusion protein</fullName>
    </recommendedName>
</protein>
<evidence type="ECO:0008006" key="4">
    <source>
        <dbReference type="Google" id="ProtNLM"/>
    </source>
</evidence>
<evidence type="ECO:0000313" key="2">
    <source>
        <dbReference type="EMBL" id="KAK8881964.1"/>
    </source>
</evidence>
<feature type="coiled-coil region" evidence="1">
    <location>
        <begin position="617"/>
        <end position="722"/>
    </location>
</feature>
<organism evidence="2 3">
    <name type="scientific">Tritrichomonas musculus</name>
    <dbReference type="NCBI Taxonomy" id="1915356"/>
    <lineage>
        <taxon>Eukaryota</taxon>
        <taxon>Metamonada</taxon>
        <taxon>Parabasalia</taxon>
        <taxon>Tritrichomonadida</taxon>
        <taxon>Tritrichomonadidae</taxon>
        <taxon>Tritrichomonas</taxon>
    </lineage>
</organism>
<gene>
    <name evidence="2" type="ORF">M9Y10_044602</name>
</gene>
<feature type="coiled-coil region" evidence="1">
    <location>
        <begin position="244"/>
        <end position="421"/>
    </location>
</feature>
<feature type="coiled-coil region" evidence="1">
    <location>
        <begin position="802"/>
        <end position="862"/>
    </location>
</feature>
<dbReference type="PANTHER" id="PTHR19327:SF0">
    <property type="entry name" value="GOLGIN SUBFAMILY A MEMBER 4"/>
    <property type="match status" value="1"/>
</dbReference>